<feature type="binding site" evidence="8">
    <location>
        <position position="420"/>
    </location>
    <ligand>
        <name>[4Fe-4S] cluster</name>
        <dbReference type="ChEBI" id="CHEBI:49883"/>
        <label>2</label>
    </ligand>
</feature>
<feature type="binding site" evidence="8">
    <location>
        <position position="381"/>
    </location>
    <ligand>
        <name>[4Fe-4S] cluster</name>
        <dbReference type="ChEBI" id="CHEBI:49883"/>
        <label>1</label>
    </ligand>
</feature>
<accession>A0A1I4YXL7</accession>
<dbReference type="PROSITE" id="PS00198">
    <property type="entry name" value="4FE4S_FER_1"/>
    <property type="match status" value="1"/>
</dbReference>
<reference evidence="12" key="1">
    <citation type="submission" date="2016-10" db="EMBL/GenBank/DDBJ databases">
        <authorList>
            <person name="Varghese N."/>
            <person name="Submissions S."/>
        </authorList>
    </citation>
    <scope>NUCLEOTIDE SEQUENCE [LARGE SCALE GENOMIC DNA]</scope>
    <source>
        <strain evidence="12">DSM 6150</strain>
    </source>
</reference>
<organism evidence="11 12">
    <name type="scientific">Formivibrio citricus</name>
    <dbReference type="NCBI Taxonomy" id="83765"/>
    <lineage>
        <taxon>Bacteria</taxon>
        <taxon>Pseudomonadati</taxon>
        <taxon>Pseudomonadota</taxon>
        <taxon>Betaproteobacteria</taxon>
        <taxon>Neisseriales</taxon>
        <taxon>Chitinibacteraceae</taxon>
        <taxon>Formivibrio</taxon>
    </lineage>
</organism>
<feature type="region of interest" description="Disordered" evidence="9">
    <location>
        <begin position="475"/>
        <end position="500"/>
    </location>
</feature>
<dbReference type="InterPro" id="IPR019554">
    <property type="entry name" value="Soluble_ligand-bd"/>
</dbReference>
<protein>
    <recommendedName>
        <fullName evidence="8">Ion-translocating oxidoreductase complex subunit C</fullName>
        <ecNumber evidence="8">7.-.-.-</ecNumber>
    </recommendedName>
    <alternativeName>
        <fullName evidence="8">Rnf electron transport complex subunit C</fullName>
    </alternativeName>
</protein>
<dbReference type="Pfam" id="PF13237">
    <property type="entry name" value="Fer4_10"/>
    <property type="match status" value="1"/>
</dbReference>
<dbReference type="GO" id="GO:0005886">
    <property type="term" value="C:plasma membrane"/>
    <property type="evidence" value="ECO:0007669"/>
    <property type="project" value="UniProtKB-SubCell"/>
</dbReference>
<name>A0A1I4YXL7_9NEIS</name>
<dbReference type="InterPro" id="IPR017900">
    <property type="entry name" value="4Fe4S_Fe_S_CS"/>
</dbReference>
<keyword evidence="1 8" id="KW-0813">Transport</keyword>
<dbReference type="EC" id="7.-.-.-" evidence="8"/>
<feature type="binding site" evidence="8">
    <location>
        <position position="378"/>
    </location>
    <ligand>
        <name>[4Fe-4S] cluster</name>
        <dbReference type="ChEBI" id="CHEBI:49883"/>
        <label>1</label>
    </ligand>
</feature>
<keyword evidence="5 8" id="KW-0249">Electron transport</keyword>
<dbReference type="InterPro" id="IPR037225">
    <property type="entry name" value="Nuo51_FMN-bd_sf"/>
</dbReference>
<keyword evidence="7 8" id="KW-0411">Iron-sulfur</keyword>
<dbReference type="Pfam" id="PF13375">
    <property type="entry name" value="RnfC_N"/>
    <property type="match status" value="1"/>
</dbReference>
<evidence type="ECO:0000256" key="1">
    <source>
        <dbReference type="ARBA" id="ARBA00022448"/>
    </source>
</evidence>
<dbReference type="RefSeq" id="WP_218142657.1">
    <property type="nucleotide sequence ID" value="NZ_FOVE01000009.1"/>
</dbReference>
<evidence type="ECO:0000313" key="12">
    <source>
        <dbReference type="Proteomes" id="UP000242869"/>
    </source>
</evidence>
<keyword evidence="8" id="KW-0472">Membrane</keyword>
<dbReference type="Pfam" id="PF10531">
    <property type="entry name" value="SLBB"/>
    <property type="match status" value="1"/>
</dbReference>
<keyword evidence="8" id="KW-1278">Translocase</keyword>
<dbReference type="PANTHER" id="PTHR43034:SF2">
    <property type="entry name" value="ION-TRANSLOCATING OXIDOREDUCTASE COMPLEX SUBUNIT C"/>
    <property type="match status" value="1"/>
</dbReference>
<evidence type="ECO:0000256" key="3">
    <source>
        <dbReference type="ARBA" id="ARBA00022723"/>
    </source>
</evidence>
<comment type="function">
    <text evidence="8">Part of a membrane-bound complex that couples electron transfer with translocation of ions across the membrane.</text>
</comment>
<dbReference type="InterPro" id="IPR017896">
    <property type="entry name" value="4Fe4S_Fe-S-bd"/>
</dbReference>
<dbReference type="Pfam" id="PF01512">
    <property type="entry name" value="Complex1_51K"/>
    <property type="match status" value="1"/>
</dbReference>
<dbReference type="Gene3D" id="3.40.50.11540">
    <property type="entry name" value="NADH-ubiquinone oxidoreductase 51kDa subunit"/>
    <property type="match status" value="1"/>
</dbReference>
<evidence type="ECO:0000256" key="4">
    <source>
        <dbReference type="ARBA" id="ARBA00022737"/>
    </source>
</evidence>
<evidence type="ECO:0000256" key="2">
    <source>
        <dbReference type="ARBA" id="ARBA00022485"/>
    </source>
</evidence>
<evidence type="ECO:0000256" key="8">
    <source>
        <dbReference type="HAMAP-Rule" id="MF_00461"/>
    </source>
</evidence>
<dbReference type="HAMAP" id="MF_00461">
    <property type="entry name" value="RsxC_RnfC"/>
    <property type="match status" value="1"/>
</dbReference>
<keyword evidence="8" id="KW-0997">Cell inner membrane</keyword>
<dbReference type="NCBIfam" id="NF003454">
    <property type="entry name" value="PRK05035.1"/>
    <property type="match status" value="1"/>
</dbReference>
<keyword evidence="3 8" id="KW-0479">Metal-binding</keyword>
<keyword evidence="2 8" id="KW-0004">4Fe-4S</keyword>
<dbReference type="InterPro" id="IPR010208">
    <property type="entry name" value="Ion_transpt_RnfC/RsxC"/>
</dbReference>
<feature type="binding site" evidence="8">
    <location>
        <position position="417"/>
    </location>
    <ligand>
        <name>[4Fe-4S] cluster</name>
        <dbReference type="ChEBI" id="CHEBI:49883"/>
        <label>2</label>
    </ligand>
</feature>
<feature type="binding site" evidence="8">
    <location>
        <position position="427"/>
    </location>
    <ligand>
        <name>[4Fe-4S] cluster</name>
        <dbReference type="ChEBI" id="CHEBI:49883"/>
        <label>1</label>
    </ligand>
</feature>
<feature type="binding site" evidence="8">
    <location>
        <position position="388"/>
    </location>
    <ligand>
        <name>[4Fe-4S] cluster</name>
        <dbReference type="ChEBI" id="CHEBI:49883"/>
        <label>2</label>
    </ligand>
</feature>
<dbReference type="InterPro" id="IPR026902">
    <property type="entry name" value="RnfC_N"/>
</dbReference>
<evidence type="ECO:0000256" key="5">
    <source>
        <dbReference type="ARBA" id="ARBA00022982"/>
    </source>
</evidence>
<comment type="cofactor">
    <cofactor evidence="8">
        <name>[4Fe-4S] cluster</name>
        <dbReference type="ChEBI" id="CHEBI:49883"/>
    </cofactor>
    <text evidence="8">Binds 2 [4Fe-4S] clusters per subunit.</text>
</comment>
<evidence type="ECO:0000313" key="11">
    <source>
        <dbReference type="EMBL" id="SFN42380.1"/>
    </source>
</evidence>
<keyword evidence="8" id="KW-1003">Cell membrane</keyword>
<dbReference type="PANTHER" id="PTHR43034">
    <property type="entry name" value="ION-TRANSLOCATING OXIDOREDUCTASE COMPLEX SUBUNIT C"/>
    <property type="match status" value="1"/>
</dbReference>
<comment type="subcellular location">
    <subcellularLocation>
        <location evidence="8">Cell inner membrane</location>
        <topology evidence="8">Peripheral membrane protein</topology>
    </subcellularLocation>
</comment>
<comment type="subunit">
    <text evidence="8">The complex is composed of six subunits: RnfA, RnfB, RnfC, RnfD, RnfE and RnfG.</text>
</comment>
<dbReference type="GO" id="GO:0009055">
    <property type="term" value="F:electron transfer activity"/>
    <property type="evidence" value="ECO:0007669"/>
    <property type="project" value="InterPro"/>
</dbReference>
<dbReference type="PROSITE" id="PS51379">
    <property type="entry name" value="4FE4S_FER_2"/>
    <property type="match status" value="1"/>
</dbReference>
<dbReference type="EMBL" id="FOVE01000009">
    <property type="protein sequence ID" value="SFN42380.1"/>
    <property type="molecule type" value="Genomic_DNA"/>
</dbReference>
<comment type="similarity">
    <text evidence="8">Belongs to the 4Fe4S bacterial-type ferredoxin family. RnfC subfamily.</text>
</comment>
<evidence type="ECO:0000256" key="9">
    <source>
        <dbReference type="SAM" id="MobiDB-lite"/>
    </source>
</evidence>
<keyword evidence="4 8" id="KW-0677">Repeat</keyword>
<gene>
    <name evidence="8" type="primary">rnfC</name>
    <name evidence="11" type="ORF">SAMN05660284_01441</name>
</gene>
<dbReference type="NCBIfam" id="TIGR01945">
    <property type="entry name" value="rnfC"/>
    <property type="match status" value="1"/>
</dbReference>
<dbReference type="STRING" id="83765.SAMN05660284_01441"/>
<dbReference type="Gene3D" id="3.30.70.3270">
    <property type="match status" value="1"/>
</dbReference>
<keyword evidence="12" id="KW-1185">Reference proteome</keyword>
<sequence>MKIPYLEKLFNWLEQSSHWGVHPDYRKEPAASRLISKLPLPPVLYLPLVQHAGAPAVAVVKVGDRVLAGQLLAEAGGNISAPIHAPAAGVIEAIGPHIAPHPSGLMVETITLRVTGTESVELQTCADPFSLPADELARRVGEAGVVGLGGATFPASPKLNLGRRAAVHTLVINGSECEPYLSCDDRLMQERAEGVIEGIRLIAYMIGAGRILVGIEDNKPTAYKTMCMAAAPFANIEVHSVPTRYPMGSGEQLMTWLTGVELPAGQRMASIGVLVHNVGTAYAIHRALRHGEPLTHRIVTVAGGAVRQPRNLEVALGTPASALVHFCGGLTEEPTRLVMGGPMMGQTLPSLDAPIIKGASGVLALTLAESGSPEEGDCVRCGMCTHACPLHLMPLDMAAAIRSGDVPAAQKMGLDDCLTCGACAYLCPAHIPLSHYFSYAKGETWAAEQSQRQQDQIRQSGEAKKERLARELAERRAAMAKRKAEQDAAKAAAKKEEATS</sequence>
<proteinExistence type="inferred from homology"/>
<keyword evidence="6 8" id="KW-0408">Iron</keyword>
<feature type="domain" description="4Fe-4S ferredoxin-type" evidence="10">
    <location>
        <begin position="369"/>
        <end position="398"/>
    </location>
</feature>
<evidence type="ECO:0000256" key="7">
    <source>
        <dbReference type="ARBA" id="ARBA00023014"/>
    </source>
</evidence>
<dbReference type="Proteomes" id="UP000242869">
    <property type="component" value="Unassembled WGS sequence"/>
</dbReference>
<dbReference type="InterPro" id="IPR011538">
    <property type="entry name" value="Nuo51_FMN-bd"/>
</dbReference>
<dbReference type="AlphaFoldDB" id="A0A1I4YXL7"/>
<dbReference type="GO" id="GO:0046872">
    <property type="term" value="F:metal ion binding"/>
    <property type="evidence" value="ECO:0007669"/>
    <property type="project" value="UniProtKB-KW"/>
</dbReference>
<evidence type="ECO:0000256" key="6">
    <source>
        <dbReference type="ARBA" id="ARBA00023004"/>
    </source>
</evidence>
<dbReference type="GO" id="GO:0022900">
    <property type="term" value="P:electron transport chain"/>
    <property type="evidence" value="ECO:0007669"/>
    <property type="project" value="UniProtKB-UniRule"/>
</dbReference>
<feature type="binding site" evidence="8">
    <location>
        <position position="423"/>
    </location>
    <ligand>
        <name>[4Fe-4S] cluster</name>
        <dbReference type="ChEBI" id="CHEBI:49883"/>
        <label>2</label>
    </ligand>
</feature>
<dbReference type="GO" id="GO:0051539">
    <property type="term" value="F:4 iron, 4 sulfur cluster binding"/>
    <property type="evidence" value="ECO:0007669"/>
    <property type="project" value="UniProtKB-KW"/>
</dbReference>
<feature type="binding site" evidence="8">
    <location>
        <position position="384"/>
    </location>
    <ligand>
        <name>[4Fe-4S] cluster</name>
        <dbReference type="ChEBI" id="CHEBI:49883"/>
        <label>1</label>
    </ligand>
</feature>
<dbReference type="SUPFAM" id="SSF46548">
    <property type="entry name" value="alpha-helical ferredoxin"/>
    <property type="match status" value="1"/>
</dbReference>
<evidence type="ECO:0000259" key="10">
    <source>
        <dbReference type="PROSITE" id="PS51379"/>
    </source>
</evidence>
<dbReference type="SUPFAM" id="SSF142019">
    <property type="entry name" value="Nqo1 FMN-binding domain-like"/>
    <property type="match status" value="1"/>
</dbReference>